<evidence type="ECO:0000313" key="1">
    <source>
        <dbReference type="EMBL" id="ARF69299.1"/>
    </source>
</evidence>
<sequence length="64" mass="7344">MDMETVTLSRIVMRLTPELVPYLTRRELESQIVLRDGLQALDAGDVMEIVQFSISEHQKDAILQ</sequence>
<proteinExistence type="predicted"/>
<dbReference type="Proteomes" id="UP000192727">
    <property type="component" value="Chromosome"/>
</dbReference>
<dbReference type="EMBL" id="CP020557">
    <property type="protein sequence ID" value="ARF69299.1"/>
    <property type="molecule type" value="Genomic_DNA"/>
</dbReference>
<protein>
    <submittedName>
        <fullName evidence="1">Uncharacterized protein</fullName>
    </submittedName>
</protein>
<name>A0A1V0UVT3_9BACL</name>
<dbReference type="AlphaFoldDB" id="A0A1V0UVT3"/>
<accession>A0A1V0UVT3</accession>
<evidence type="ECO:0000313" key="2">
    <source>
        <dbReference type="Proteomes" id="UP000192727"/>
    </source>
</evidence>
<gene>
    <name evidence="1" type="ORF">B7C51_17975</name>
</gene>
<organism evidence="1 2">
    <name type="scientific">Paenibacillus larvae subsp. pulvifaciens</name>
    <dbReference type="NCBI Taxonomy" id="1477"/>
    <lineage>
        <taxon>Bacteria</taxon>
        <taxon>Bacillati</taxon>
        <taxon>Bacillota</taxon>
        <taxon>Bacilli</taxon>
        <taxon>Bacillales</taxon>
        <taxon>Paenibacillaceae</taxon>
        <taxon>Paenibacillus</taxon>
    </lineage>
</organism>
<reference evidence="1 2" key="1">
    <citation type="submission" date="2017-03" db="EMBL/GenBank/DDBJ databases">
        <title>Paenibacillus larvae genome sequencing.</title>
        <authorList>
            <person name="Dingman D.W."/>
        </authorList>
    </citation>
    <scope>NUCLEOTIDE SEQUENCE [LARGE SCALE GENOMIC DNA]</scope>
    <source>
        <strain evidence="1 2">SAG 10367</strain>
    </source>
</reference>